<dbReference type="Proteomes" id="UP001174932">
    <property type="component" value="Unassembled WGS sequence"/>
</dbReference>
<feature type="transmembrane region" description="Helical" evidence="13">
    <location>
        <begin position="162"/>
        <end position="182"/>
    </location>
</feature>
<name>A0ABT8YFM6_9HYPH</name>
<dbReference type="CDD" id="cd00082">
    <property type="entry name" value="HisKA"/>
    <property type="match status" value="1"/>
</dbReference>
<evidence type="ECO:0000256" key="11">
    <source>
        <dbReference type="PROSITE-ProRule" id="PRU00169"/>
    </source>
</evidence>
<evidence type="ECO:0000259" key="14">
    <source>
        <dbReference type="PROSITE" id="PS50109"/>
    </source>
</evidence>
<accession>A0ABT8YFM6</accession>
<feature type="transmembrane region" description="Helical" evidence="13">
    <location>
        <begin position="418"/>
        <end position="439"/>
    </location>
</feature>
<comment type="caution">
    <text evidence="16">The sequence shown here is derived from an EMBL/GenBank/DDBJ whole genome shotgun (WGS) entry which is preliminary data.</text>
</comment>
<feature type="transmembrane region" description="Helical" evidence="13">
    <location>
        <begin position="446"/>
        <end position="463"/>
    </location>
</feature>
<feature type="transmembrane region" description="Helical" evidence="13">
    <location>
        <begin position="385"/>
        <end position="406"/>
    </location>
</feature>
<dbReference type="Pfam" id="PF12860">
    <property type="entry name" value="PAS_7"/>
    <property type="match status" value="1"/>
</dbReference>
<dbReference type="SMART" id="SM00387">
    <property type="entry name" value="HATPase_c"/>
    <property type="match status" value="1"/>
</dbReference>
<dbReference type="InterPro" id="IPR036097">
    <property type="entry name" value="HisK_dim/P_sf"/>
</dbReference>
<dbReference type="SUPFAM" id="SSF52172">
    <property type="entry name" value="CheY-like"/>
    <property type="match status" value="1"/>
</dbReference>
<dbReference type="CDD" id="cd10322">
    <property type="entry name" value="SLC5sbd"/>
    <property type="match status" value="1"/>
</dbReference>
<sequence length="1167" mass="126510">MLSGWLVFGAAIAYLAMLFAVASIGDRRAKTGPAAARSRPVVYALSLAIYCTSWTYFGGVGLAAERGFEFTAIYIGPILMFTLGLPLIRRIIDIAKAEKLTSIADFIAARYGKNPIVAFTVAIIALAGAVPYIALQLKAVSTSVAALVDTSGYTIGLDSHQFIDLPLLVSLSLAFFAVVFGTRHADATEHQDGLILAIATESLVKLIAFLTLGITVVFFIFDGPSDLISKAADHIQATAALEHHTPIARWITLILLSAFAVIMLPRQFHVTVVENRTPGELRLASLFFPLYLIAINIFVIPVAIGGVIQFNGGGDADLYVLTLPLMADMPIITLIAFIGGFSAATAMVIVASVALAIMISNDIVMPFLLRRNLVGARNGNEDLGALVLMVRRGAIFVVLMLGYVYYRAAGSSNGLASIGLIAFAAVSQMAPAMLGGLFWRRANARGAIAGLVTGFGLWLWLLFIPSLGWVNASSDVATVLTSILPFGYLFAGPESDPFIVAVSISLLFNTLAYILGSLSRNLKLVERQQLAAFLPQIRSSRPLVRGWRTNLTVGDLKKAIGRYLGDERMERSFTSFEYSSGHKLDDRRYASAELLNFAEQLLGSAIGSSSARLVLSLTMRRLDAHPTETAMLLDQASEALQYNQGVLQTALSQMDQGIAVFDSENRLAIWNRRFRTLLDLPEQAGQVGFPLKSIIEIVSSRTGFPESEQKVVMEKILALDTPFLLHMDGGERIIELRSNPMPDQGFVTTLTDITERVRASRALEESNETLEQRVSERTRELVRVNTELAEARASAEEANIGKTRFFAAAGHDILQPLNAARLYASSLVERLGHSANSDLVLNIDSALESVETILGAVLDISRLDTGAMKPRFSTLVLDDFLRRIETDYQPLAHTRNLELVVLPSTLKVRTDPTLLRRLVQNLVSNAIKYTLSGRVLVGVRRRGNEAWIQVHDTGIGIPTSKFRTVFKEFARLDEGARTASGLGLGLSIVDRIAKVLNHPVELQSVLGKGTVFRVRVPLDLSASVPQVTEKTPSPQPILQKLDGVQVLCIDNEAAILDGMRLLLEGWGCQVGTADSLMATGTVIEGRQMPQVIIADYHLDDGTGIEAIAGLRQVFGDLPAILVTADRSPEVRAAAERDNIVLLNKPVKPAALRAVLTRLASLAQLAAE</sequence>
<feature type="transmembrane region" description="Helical" evidence="13">
    <location>
        <begin position="116"/>
        <end position="135"/>
    </location>
</feature>
<feature type="transmembrane region" description="Helical" evidence="13">
    <location>
        <begin position="286"/>
        <end position="311"/>
    </location>
</feature>
<dbReference type="InterPro" id="IPR003661">
    <property type="entry name" value="HisK_dim/P_dom"/>
</dbReference>
<evidence type="ECO:0000256" key="3">
    <source>
        <dbReference type="ARBA" id="ARBA00006434"/>
    </source>
</evidence>
<dbReference type="PRINTS" id="PR00344">
    <property type="entry name" value="BCTRLSENSOR"/>
</dbReference>
<evidence type="ECO:0000256" key="2">
    <source>
        <dbReference type="ARBA" id="ARBA00004141"/>
    </source>
</evidence>
<comment type="similarity">
    <text evidence="3">Belongs to the sodium:solute symporter (SSF) (TC 2.A.21) family.</text>
</comment>
<dbReference type="RefSeq" id="WP_304374334.1">
    <property type="nucleotide sequence ID" value="NZ_JAUOZU010000001.1"/>
</dbReference>
<feature type="coiled-coil region" evidence="12">
    <location>
        <begin position="760"/>
        <end position="787"/>
    </location>
</feature>
<evidence type="ECO:0000256" key="1">
    <source>
        <dbReference type="ARBA" id="ARBA00000085"/>
    </source>
</evidence>
<dbReference type="PROSITE" id="PS50109">
    <property type="entry name" value="HIS_KIN"/>
    <property type="match status" value="1"/>
</dbReference>
<dbReference type="InterPro" id="IPR001734">
    <property type="entry name" value="Na/solute_symporter"/>
</dbReference>
<proteinExistence type="inferred from homology"/>
<dbReference type="CDD" id="cd00156">
    <property type="entry name" value="REC"/>
    <property type="match status" value="1"/>
</dbReference>
<reference evidence="16" key="1">
    <citation type="journal article" date="2015" name="Int. J. Syst. Evol. Microbiol.">
        <title>Rhizobium alvei sp. nov., isolated from a freshwater river.</title>
        <authorList>
            <person name="Sheu S.Y."/>
            <person name="Huang H.W."/>
            <person name="Young C.C."/>
            <person name="Chen W.M."/>
        </authorList>
    </citation>
    <scope>NUCLEOTIDE SEQUENCE</scope>
    <source>
        <strain evidence="16">TNR-22</strain>
    </source>
</reference>
<dbReference type="Gene3D" id="3.30.450.20">
    <property type="entry name" value="PAS domain"/>
    <property type="match status" value="1"/>
</dbReference>
<evidence type="ECO:0000313" key="16">
    <source>
        <dbReference type="EMBL" id="MDO6962495.1"/>
    </source>
</evidence>
<dbReference type="InterPro" id="IPR001789">
    <property type="entry name" value="Sig_transdc_resp-reg_receiver"/>
</dbReference>
<dbReference type="InterPro" id="IPR004358">
    <property type="entry name" value="Sig_transdc_His_kin-like_C"/>
</dbReference>
<dbReference type="NCBIfam" id="NF041832">
    <property type="entry name" value="near_NosP_CTERM"/>
    <property type="match status" value="1"/>
</dbReference>
<feature type="transmembrane region" description="Helical" evidence="13">
    <location>
        <begin position="41"/>
        <end position="64"/>
    </location>
</feature>
<dbReference type="InterPro" id="IPR003594">
    <property type="entry name" value="HATPase_dom"/>
</dbReference>
<dbReference type="SUPFAM" id="SSF47384">
    <property type="entry name" value="Homodimeric domain of signal transducing histidine kinase"/>
    <property type="match status" value="1"/>
</dbReference>
<evidence type="ECO:0000256" key="12">
    <source>
        <dbReference type="SAM" id="Coils"/>
    </source>
</evidence>
<dbReference type="EC" id="2.7.13.3" evidence="4"/>
<dbReference type="EMBL" id="JAUOZU010000001">
    <property type="protein sequence ID" value="MDO6962495.1"/>
    <property type="molecule type" value="Genomic_DNA"/>
</dbReference>
<evidence type="ECO:0000313" key="17">
    <source>
        <dbReference type="Proteomes" id="UP001174932"/>
    </source>
</evidence>
<dbReference type="SMART" id="SM00388">
    <property type="entry name" value="HisKA"/>
    <property type="match status" value="1"/>
</dbReference>
<evidence type="ECO:0000256" key="10">
    <source>
        <dbReference type="ARBA" id="ARBA00023136"/>
    </source>
</evidence>
<dbReference type="SUPFAM" id="SSF55785">
    <property type="entry name" value="PYP-like sensor domain (PAS domain)"/>
    <property type="match status" value="1"/>
</dbReference>
<keyword evidence="9 13" id="KW-1133">Transmembrane helix</keyword>
<dbReference type="InterPro" id="IPR038377">
    <property type="entry name" value="Na/Glc_symporter_sf"/>
</dbReference>
<reference evidence="16" key="2">
    <citation type="submission" date="2023-07" db="EMBL/GenBank/DDBJ databases">
        <authorList>
            <person name="Shen H."/>
        </authorList>
    </citation>
    <scope>NUCLEOTIDE SEQUENCE</scope>
    <source>
        <strain evidence="16">TNR-22</strain>
    </source>
</reference>
<dbReference type="PROSITE" id="PS50283">
    <property type="entry name" value="NA_SOLUT_SYMP_3"/>
    <property type="match status" value="1"/>
</dbReference>
<evidence type="ECO:0000256" key="8">
    <source>
        <dbReference type="ARBA" id="ARBA00022777"/>
    </source>
</evidence>
<feature type="transmembrane region" description="Helical" evidence="13">
    <location>
        <begin position="70"/>
        <end position="88"/>
    </location>
</feature>
<feature type="transmembrane region" description="Helical" evidence="13">
    <location>
        <begin position="498"/>
        <end position="518"/>
    </location>
</feature>
<feature type="modified residue" description="4-aspartylphosphate" evidence="11">
    <location>
        <position position="1095"/>
    </location>
</feature>
<feature type="transmembrane region" description="Helical" evidence="13">
    <location>
        <begin position="6"/>
        <end position="25"/>
    </location>
</feature>
<evidence type="ECO:0000259" key="15">
    <source>
        <dbReference type="PROSITE" id="PS50110"/>
    </source>
</evidence>
<feature type="domain" description="Histidine kinase" evidence="14">
    <location>
        <begin position="808"/>
        <end position="1020"/>
    </location>
</feature>
<dbReference type="SUPFAM" id="SSF55874">
    <property type="entry name" value="ATPase domain of HSP90 chaperone/DNA topoisomerase II/histidine kinase"/>
    <property type="match status" value="1"/>
</dbReference>
<protein>
    <recommendedName>
        <fullName evidence="4">histidine kinase</fullName>
        <ecNumber evidence="4">2.7.13.3</ecNumber>
    </recommendedName>
</protein>
<dbReference type="PROSITE" id="PS50110">
    <property type="entry name" value="RESPONSE_REGULATORY"/>
    <property type="match status" value="1"/>
</dbReference>
<evidence type="ECO:0000256" key="7">
    <source>
        <dbReference type="ARBA" id="ARBA00022692"/>
    </source>
</evidence>
<evidence type="ECO:0000256" key="6">
    <source>
        <dbReference type="ARBA" id="ARBA00022679"/>
    </source>
</evidence>
<keyword evidence="5 11" id="KW-0597">Phosphoprotein</keyword>
<dbReference type="Pfam" id="PF00072">
    <property type="entry name" value="Response_reg"/>
    <property type="match status" value="1"/>
</dbReference>
<keyword evidence="6 16" id="KW-0808">Transferase</keyword>
<dbReference type="InterPro" id="IPR035965">
    <property type="entry name" value="PAS-like_dom_sf"/>
</dbReference>
<evidence type="ECO:0000256" key="9">
    <source>
        <dbReference type="ARBA" id="ARBA00022989"/>
    </source>
</evidence>
<feature type="transmembrane region" description="Helical" evidence="13">
    <location>
        <begin position="247"/>
        <end position="265"/>
    </location>
</feature>
<dbReference type="InterPro" id="IPR005467">
    <property type="entry name" value="His_kinase_dom"/>
</dbReference>
<dbReference type="GO" id="GO:0004673">
    <property type="term" value="F:protein histidine kinase activity"/>
    <property type="evidence" value="ECO:0007669"/>
    <property type="project" value="UniProtKB-EC"/>
</dbReference>
<gene>
    <name evidence="16" type="ORF">Q4481_00920</name>
</gene>
<feature type="transmembrane region" description="Helical" evidence="13">
    <location>
        <begin position="331"/>
        <end position="364"/>
    </location>
</feature>
<dbReference type="Gene3D" id="1.20.1730.10">
    <property type="entry name" value="Sodium/glucose cotransporter"/>
    <property type="match status" value="1"/>
</dbReference>
<dbReference type="Pfam" id="PF02518">
    <property type="entry name" value="HATPase_c"/>
    <property type="match status" value="1"/>
</dbReference>
<keyword evidence="7 13" id="KW-0812">Transmembrane</keyword>
<keyword evidence="12" id="KW-0175">Coiled coil</keyword>
<dbReference type="Pfam" id="PF00512">
    <property type="entry name" value="HisKA"/>
    <property type="match status" value="1"/>
</dbReference>
<comment type="catalytic activity">
    <reaction evidence="1">
        <text>ATP + protein L-histidine = ADP + protein N-phospho-L-histidine.</text>
        <dbReference type="EC" id="2.7.13.3"/>
    </reaction>
</comment>
<dbReference type="InterPro" id="IPR036890">
    <property type="entry name" value="HATPase_C_sf"/>
</dbReference>
<feature type="transmembrane region" description="Helical" evidence="13">
    <location>
        <begin position="194"/>
        <end position="221"/>
    </location>
</feature>
<dbReference type="PANTHER" id="PTHR43047">
    <property type="entry name" value="TWO-COMPONENT HISTIDINE PROTEIN KINASE"/>
    <property type="match status" value="1"/>
</dbReference>
<keyword evidence="8 16" id="KW-0418">Kinase</keyword>
<dbReference type="Gene3D" id="1.10.287.130">
    <property type="match status" value="1"/>
</dbReference>
<feature type="domain" description="Response regulatory" evidence="15">
    <location>
        <begin position="1045"/>
        <end position="1159"/>
    </location>
</feature>
<evidence type="ECO:0000256" key="13">
    <source>
        <dbReference type="SAM" id="Phobius"/>
    </source>
</evidence>
<evidence type="ECO:0000256" key="5">
    <source>
        <dbReference type="ARBA" id="ARBA00022553"/>
    </source>
</evidence>
<feature type="transmembrane region" description="Helical" evidence="13">
    <location>
        <begin position="469"/>
        <end position="491"/>
    </location>
</feature>
<dbReference type="PANTHER" id="PTHR43047:SF9">
    <property type="entry name" value="HISTIDINE KINASE"/>
    <property type="match status" value="1"/>
</dbReference>
<dbReference type="Gene3D" id="3.40.50.2300">
    <property type="match status" value="1"/>
</dbReference>
<dbReference type="Gene3D" id="3.30.565.10">
    <property type="entry name" value="Histidine kinase-like ATPase, C-terminal domain"/>
    <property type="match status" value="1"/>
</dbReference>
<keyword evidence="17" id="KW-1185">Reference proteome</keyword>
<dbReference type="InterPro" id="IPR011006">
    <property type="entry name" value="CheY-like_superfamily"/>
</dbReference>
<comment type="subcellular location">
    <subcellularLocation>
        <location evidence="2">Membrane</location>
        <topology evidence="2">Multi-pass membrane protein</topology>
    </subcellularLocation>
</comment>
<organism evidence="16 17">
    <name type="scientific">Rhizobium alvei</name>
    <dbReference type="NCBI Taxonomy" id="1132659"/>
    <lineage>
        <taxon>Bacteria</taxon>
        <taxon>Pseudomonadati</taxon>
        <taxon>Pseudomonadota</taxon>
        <taxon>Alphaproteobacteria</taxon>
        <taxon>Hyphomicrobiales</taxon>
        <taxon>Rhizobiaceae</taxon>
        <taxon>Rhizobium/Agrobacterium group</taxon>
        <taxon>Rhizobium</taxon>
    </lineage>
</organism>
<keyword evidence="10 13" id="KW-0472">Membrane</keyword>
<evidence type="ECO:0000256" key="4">
    <source>
        <dbReference type="ARBA" id="ARBA00012438"/>
    </source>
</evidence>
<dbReference type="SMART" id="SM00448">
    <property type="entry name" value="REC"/>
    <property type="match status" value="1"/>
</dbReference>